<evidence type="ECO:0000313" key="3">
    <source>
        <dbReference type="EMBL" id="MBC2607941.1"/>
    </source>
</evidence>
<reference evidence="3 4" key="1">
    <citation type="submission" date="2020-07" db="EMBL/GenBank/DDBJ databases">
        <authorList>
            <person name="Feng X."/>
        </authorList>
    </citation>
    <scope>NUCLEOTIDE SEQUENCE [LARGE SCALE GENOMIC DNA]</scope>
    <source>
        <strain evidence="3 4">JCM23202</strain>
    </source>
</reference>
<sequence>MDRSRVTTTVATLLAALTLFACRASKEKTNDKEASTTNRLEFSEEESHQKLKDAFSWDRYVSNDYLPIQGETDFSNFKSATGPTKKLRVALPWLVNDQVPALWFGLARGYFEQEGLDIEVVPGGPGRDNLILLLSNQVDIAIASSTTSVIRMLASDTGGEVVAVGALQKEYPYAYIAIDQTIPQSQTSQRELTAEDFRGKKLGMTPGGEIFLSFALEKLGLESSDIVVSKAGTSLVPLTNGVYDYYTTMADNNPRKLEAMGYQNWMLWEFRKHGWEDYHNVVTVLPSTLQNDAESVRAFLRGLDHSLRELLAADSLSAAKEIHPLIEESGLTAELIARRLDLQRPLSLAKPNEDLLFMTEDRWVEAAAILWRHGAIDLPDQTSSPE</sequence>
<dbReference type="GO" id="GO:0009228">
    <property type="term" value="P:thiamine biosynthetic process"/>
    <property type="evidence" value="ECO:0007669"/>
    <property type="project" value="InterPro"/>
</dbReference>
<organism evidence="3 4">
    <name type="scientific">Pelagicoccus albus</name>
    <dbReference type="NCBI Taxonomy" id="415222"/>
    <lineage>
        <taxon>Bacteria</taxon>
        <taxon>Pseudomonadati</taxon>
        <taxon>Verrucomicrobiota</taxon>
        <taxon>Opitutia</taxon>
        <taxon>Puniceicoccales</taxon>
        <taxon>Pelagicoccaceae</taxon>
        <taxon>Pelagicoccus</taxon>
    </lineage>
</organism>
<evidence type="ECO:0000313" key="4">
    <source>
        <dbReference type="Proteomes" id="UP000526501"/>
    </source>
</evidence>
<dbReference type="PROSITE" id="PS51257">
    <property type="entry name" value="PROKAR_LIPOPROTEIN"/>
    <property type="match status" value="1"/>
</dbReference>
<proteinExistence type="predicted"/>
<dbReference type="AlphaFoldDB" id="A0A7X1EA31"/>
<feature type="domain" description="SsuA/THI5-like" evidence="2">
    <location>
        <begin position="104"/>
        <end position="311"/>
    </location>
</feature>
<comment type="caution">
    <text evidence="3">The sequence shown here is derived from an EMBL/GenBank/DDBJ whole genome shotgun (WGS) entry which is preliminary data.</text>
</comment>
<keyword evidence="4" id="KW-1185">Reference proteome</keyword>
<feature type="signal peptide" evidence="1">
    <location>
        <begin position="1"/>
        <end position="21"/>
    </location>
</feature>
<dbReference type="EMBL" id="JACHVC010000013">
    <property type="protein sequence ID" value="MBC2607941.1"/>
    <property type="molecule type" value="Genomic_DNA"/>
</dbReference>
<name>A0A7X1EA31_9BACT</name>
<evidence type="ECO:0000256" key="1">
    <source>
        <dbReference type="SAM" id="SignalP"/>
    </source>
</evidence>
<dbReference type="Pfam" id="PF09084">
    <property type="entry name" value="NMT1"/>
    <property type="match status" value="1"/>
</dbReference>
<protein>
    <submittedName>
        <fullName evidence="3">ABC transporter substrate-binding protein</fullName>
    </submittedName>
</protein>
<dbReference type="SUPFAM" id="SSF53850">
    <property type="entry name" value="Periplasmic binding protein-like II"/>
    <property type="match status" value="1"/>
</dbReference>
<feature type="chain" id="PRO_5030735870" evidence="1">
    <location>
        <begin position="22"/>
        <end position="386"/>
    </location>
</feature>
<gene>
    <name evidence="3" type="ORF">H5P27_17940</name>
</gene>
<dbReference type="PANTHER" id="PTHR31528">
    <property type="entry name" value="4-AMINO-5-HYDROXYMETHYL-2-METHYLPYRIMIDINE PHOSPHATE SYNTHASE THI11-RELATED"/>
    <property type="match status" value="1"/>
</dbReference>
<dbReference type="InterPro" id="IPR015168">
    <property type="entry name" value="SsuA/THI5"/>
</dbReference>
<accession>A0A7X1EA31</accession>
<dbReference type="PANTHER" id="PTHR31528:SF3">
    <property type="entry name" value="THIAMINE BIOSYNTHESIS PROTEIN HI_0357-RELATED"/>
    <property type="match status" value="1"/>
</dbReference>
<dbReference type="InterPro" id="IPR027939">
    <property type="entry name" value="NMT1/THI5"/>
</dbReference>
<evidence type="ECO:0000259" key="2">
    <source>
        <dbReference type="Pfam" id="PF09084"/>
    </source>
</evidence>
<keyword evidence="1" id="KW-0732">Signal</keyword>
<dbReference type="Gene3D" id="3.40.190.10">
    <property type="entry name" value="Periplasmic binding protein-like II"/>
    <property type="match status" value="2"/>
</dbReference>
<dbReference type="RefSeq" id="WP_185661804.1">
    <property type="nucleotide sequence ID" value="NZ_CAWPOO010000013.1"/>
</dbReference>
<dbReference type="Proteomes" id="UP000526501">
    <property type="component" value="Unassembled WGS sequence"/>
</dbReference>